<evidence type="ECO:0000313" key="4">
    <source>
        <dbReference type="EMBL" id="PQM45430.1"/>
    </source>
</evidence>
<dbReference type="InterPro" id="IPR003399">
    <property type="entry name" value="Mce/MlaD"/>
</dbReference>
<evidence type="ECO:0000256" key="1">
    <source>
        <dbReference type="SAM" id="Phobius"/>
    </source>
</evidence>
<organism evidence="4 5">
    <name type="scientific">Mycobacterium talmoniae</name>
    <dbReference type="NCBI Taxonomy" id="1858794"/>
    <lineage>
        <taxon>Bacteria</taxon>
        <taxon>Bacillati</taxon>
        <taxon>Actinomycetota</taxon>
        <taxon>Actinomycetes</taxon>
        <taxon>Mycobacteriales</taxon>
        <taxon>Mycobacteriaceae</taxon>
        <taxon>Mycobacterium</taxon>
    </lineage>
</organism>
<proteinExistence type="predicted"/>
<protein>
    <submittedName>
        <fullName evidence="4">Uncharacterized protein</fullName>
    </submittedName>
</protein>
<dbReference type="Pfam" id="PF02470">
    <property type="entry name" value="MlaD"/>
    <property type="match status" value="1"/>
</dbReference>
<sequence length="369" mass="40014">MLLLGPVRAGRWFRSHREVPREPIPQPLIGSVIFTVFALVVTWMVFGTLVRGVAGPTNTYSAIFTDVSGLADGDDVRVAGVRVGRVDKIELVDALAKVTFRVQRAQTLYTNTIASVTYQNIIGQRYLGLAQGAGGNRQPLPNHSQIPKERTNPSFDISHALNGFEPLLEQLEPEQVDNLTNAITRAFGGDTTSILAVTTQASALAETFAGPDEVLGDLIGNLDALMASLASQNTNLQTMIQQTRGVMADLAGRREELVDSVGSINSTVSRLAAIVNNITPDAQQLVSRQPGVLDYGLHDGRARLAYLTANVPGLMKAIARTMQDGSYINGYACDVDFGLWHDLYYWFRGIVAAATRGNGHEVWHSPVCR</sequence>
<dbReference type="Pfam" id="PF11887">
    <property type="entry name" value="Mce4_CUP1"/>
    <property type="match status" value="1"/>
</dbReference>
<dbReference type="EMBL" id="PPEA01000647">
    <property type="protein sequence ID" value="PQM45430.1"/>
    <property type="molecule type" value="Genomic_DNA"/>
</dbReference>
<accession>A0A2S8BFI5</accession>
<name>A0A2S8BFI5_9MYCO</name>
<evidence type="ECO:0000259" key="3">
    <source>
        <dbReference type="Pfam" id="PF11887"/>
    </source>
</evidence>
<comment type="caution">
    <text evidence="4">The sequence shown here is derived from an EMBL/GenBank/DDBJ whole genome shotgun (WGS) entry which is preliminary data.</text>
</comment>
<dbReference type="NCBIfam" id="TIGR00996">
    <property type="entry name" value="Mtu_fam_mce"/>
    <property type="match status" value="1"/>
</dbReference>
<dbReference type="PANTHER" id="PTHR33371:SF17">
    <property type="entry name" value="MCE-FAMILY PROTEIN MCE1B"/>
    <property type="match status" value="1"/>
</dbReference>
<dbReference type="InterPro" id="IPR005693">
    <property type="entry name" value="Mce"/>
</dbReference>
<dbReference type="GO" id="GO:0051701">
    <property type="term" value="P:biological process involved in interaction with host"/>
    <property type="evidence" value="ECO:0007669"/>
    <property type="project" value="TreeGrafter"/>
</dbReference>
<reference evidence="4 5" key="1">
    <citation type="journal article" date="2017" name="Int. J. Syst. Evol. Microbiol.">
        <title>Mycobacterium talmoniae sp. nov., a slowly growing mycobacterium isolated from human respiratory samples.</title>
        <authorList>
            <person name="Davidson R.M."/>
            <person name="DeGroote M.A."/>
            <person name="Marola J.L."/>
            <person name="Buss S."/>
            <person name="Jones V."/>
            <person name="McNeil M.R."/>
            <person name="Freifeld A.G."/>
            <person name="Elaine Epperson L."/>
            <person name="Hasan N.A."/>
            <person name="Jackson M."/>
            <person name="Iwen P.C."/>
            <person name="Salfinger M."/>
            <person name="Strong M."/>
        </authorList>
    </citation>
    <scope>NUCLEOTIDE SEQUENCE [LARGE SCALE GENOMIC DNA]</scope>
    <source>
        <strain evidence="4 5">ATCC BAA-2683</strain>
    </source>
</reference>
<dbReference type="GO" id="GO:0005576">
    <property type="term" value="C:extracellular region"/>
    <property type="evidence" value="ECO:0007669"/>
    <property type="project" value="TreeGrafter"/>
</dbReference>
<dbReference type="InterPro" id="IPR052336">
    <property type="entry name" value="MlaD_Phospholipid_Transporter"/>
</dbReference>
<gene>
    <name evidence="4" type="ORF">C1Y40_04393</name>
</gene>
<dbReference type="InterPro" id="IPR024516">
    <property type="entry name" value="Mce_C"/>
</dbReference>
<evidence type="ECO:0000313" key="5">
    <source>
        <dbReference type="Proteomes" id="UP000238296"/>
    </source>
</evidence>
<evidence type="ECO:0000259" key="2">
    <source>
        <dbReference type="Pfam" id="PF02470"/>
    </source>
</evidence>
<feature type="domain" description="Mammalian cell entry C-terminal" evidence="3">
    <location>
        <begin position="137"/>
        <end position="277"/>
    </location>
</feature>
<dbReference type="AlphaFoldDB" id="A0A2S8BFI5"/>
<feature type="transmembrane region" description="Helical" evidence="1">
    <location>
        <begin position="28"/>
        <end position="50"/>
    </location>
</feature>
<keyword evidence="1" id="KW-0812">Transmembrane</keyword>
<feature type="domain" description="Mce/MlaD" evidence="2">
    <location>
        <begin position="57"/>
        <end position="132"/>
    </location>
</feature>
<keyword evidence="1" id="KW-1133">Transmembrane helix</keyword>
<dbReference type="PANTHER" id="PTHR33371">
    <property type="entry name" value="INTERMEMBRANE PHOSPHOLIPID TRANSPORT SYSTEM BINDING PROTEIN MLAD-RELATED"/>
    <property type="match status" value="1"/>
</dbReference>
<dbReference type="Proteomes" id="UP000238296">
    <property type="component" value="Unassembled WGS sequence"/>
</dbReference>
<keyword evidence="1" id="KW-0472">Membrane</keyword>